<feature type="domain" description="DUF4145" evidence="1">
    <location>
        <begin position="74"/>
        <end position="157"/>
    </location>
</feature>
<dbReference type="KEGG" id="spq:SPAB_05399"/>
<gene>
    <name evidence="2" type="ordered locus">SPAB_05399</name>
</gene>
<name>A0A6C6Z9A9_SALPB</name>
<dbReference type="Pfam" id="PF13643">
    <property type="entry name" value="DUF4145"/>
    <property type="match status" value="1"/>
</dbReference>
<dbReference type="AlphaFoldDB" id="A0A6C6Z9A9"/>
<dbReference type="Proteomes" id="UP000008556">
    <property type="component" value="Chromosome"/>
</dbReference>
<reference evidence="2 3" key="1">
    <citation type="submission" date="2007-11" db="EMBL/GenBank/DDBJ databases">
        <authorList>
            <consortium name="The Salmonella enterica serovar Paratyphi B Genome Sequencing Project"/>
            <person name="McClelland M."/>
            <person name="Sanderson E.K."/>
            <person name="Porwollik S."/>
            <person name="Spieth J."/>
            <person name="Clifton W.S."/>
            <person name="Fulton R."/>
            <person name="Cordes M."/>
            <person name="Wollam A."/>
            <person name="Shah N."/>
            <person name="Pepin K."/>
            <person name="Bhonagiri V."/>
            <person name="Nash W."/>
            <person name="Johnson M."/>
            <person name="Thiruvilangam P."/>
            <person name="Wilson R."/>
        </authorList>
    </citation>
    <scope>NUCLEOTIDE SEQUENCE [LARGE SCALE GENOMIC DNA]</scope>
    <source>
        <strain evidence="3">ATCC BAA-1250 / SPB7</strain>
    </source>
</reference>
<dbReference type="InterPro" id="IPR025285">
    <property type="entry name" value="DUF4145"/>
</dbReference>
<dbReference type="EMBL" id="CP000886">
    <property type="protein sequence ID" value="ABX70672.1"/>
    <property type="molecule type" value="Genomic_DNA"/>
</dbReference>
<organism evidence="2 3">
    <name type="scientific">Salmonella paratyphi B (strain ATCC BAA-1250 / SPB7)</name>
    <dbReference type="NCBI Taxonomy" id="1016998"/>
    <lineage>
        <taxon>Bacteria</taxon>
        <taxon>Pseudomonadati</taxon>
        <taxon>Pseudomonadota</taxon>
        <taxon>Gammaproteobacteria</taxon>
        <taxon>Enterobacterales</taxon>
        <taxon>Enterobacteriaceae</taxon>
        <taxon>Salmonella</taxon>
    </lineage>
</organism>
<protein>
    <recommendedName>
        <fullName evidence="1">DUF4145 domain-containing protein</fullName>
    </recommendedName>
</protein>
<evidence type="ECO:0000313" key="3">
    <source>
        <dbReference type="Proteomes" id="UP000008556"/>
    </source>
</evidence>
<sequence length="186" mass="20294">MFVCLLFCERTRCPAVVAVTGTGVLPDSDRARPAAEDITGNIIYRVASFTPALSAFAIPAGCPEEVALPLRQSFSLFISAPSSAATAIRIALEALMEALKLPEARSLHKRLEKLRDEAEYAEHMDALMALKWLGNAGSHELDRVSSQDIEDAYQIIESVLDKIYAGSKESLDALIARMTRVFAPKK</sequence>
<proteinExistence type="predicted"/>
<accession>A0A6C6Z9A9</accession>
<evidence type="ECO:0000259" key="1">
    <source>
        <dbReference type="Pfam" id="PF13643"/>
    </source>
</evidence>
<evidence type="ECO:0000313" key="2">
    <source>
        <dbReference type="EMBL" id="ABX70672.1"/>
    </source>
</evidence>